<evidence type="ECO:0000313" key="2">
    <source>
        <dbReference type="EMBL" id="MPN59708.1"/>
    </source>
</evidence>
<gene>
    <name evidence="2" type="ORF">SDC9_207430</name>
</gene>
<name>A0A645J7S7_9ZZZZ</name>
<protein>
    <submittedName>
        <fullName evidence="2">Uncharacterized protein</fullName>
    </submittedName>
</protein>
<feature type="compositionally biased region" description="Basic and acidic residues" evidence="1">
    <location>
        <begin position="75"/>
        <end position="84"/>
    </location>
</feature>
<reference evidence="2" key="1">
    <citation type="submission" date="2019-08" db="EMBL/GenBank/DDBJ databases">
        <authorList>
            <person name="Kucharzyk K."/>
            <person name="Murdoch R.W."/>
            <person name="Higgins S."/>
            <person name="Loffler F."/>
        </authorList>
    </citation>
    <scope>NUCLEOTIDE SEQUENCE</scope>
</reference>
<dbReference type="AlphaFoldDB" id="A0A645J7S7"/>
<dbReference type="EMBL" id="VSSQ01134018">
    <property type="protein sequence ID" value="MPN59708.1"/>
    <property type="molecule type" value="Genomic_DNA"/>
</dbReference>
<evidence type="ECO:0000256" key="1">
    <source>
        <dbReference type="SAM" id="MobiDB-lite"/>
    </source>
</evidence>
<organism evidence="2">
    <name type="scientific">bioreactor metagenome</name>
    <dbReference type="NCBI Taxonomy" id="1076179"/>
    <lineage>
        <taxon>unclassified sequences</taxon>
        <taxon>metagenomes</taxon>
        <taxon>ecological metagenomes</taxon>
    </lineage>
</organism>
<proteinExistence type="predicted"/>
<accession>A0A645J7S7</accession>
<comment type="caution">
    <text evidence="2">The sequence shown here is derived from an EMBL/GenBank/DDBJ whole genome shotgun (WGS) entry which is preliminary data.</text>
</comment>
<feature type="region of interest" description="Disordered" evidence="1">
    <location>
        <begin position="75"/>
        <end position="96"/>
    </location>
</feature>
<sequence length="96" mass="10042">MPLNKSPILLVTGKERGDGGKGFSDLISCKLGDQILEVQALVVGAECASQGDIVERVGRTDAFDAKDLVKGQAKLGEEGKRPAEVDYLPCDGSPLG</sequence>